<dbReference type="Pfam" id="PF00430">
    <property type="entry name" value="ATP-synt_B"/>
    <property type="match status" value="1"/>
</dbReference>
<keyword evidence="6 13" id="KW-1133">Transmembrane helix</keyword>
<dbReference type="RefSeq" id="WP_263733433.1">
    <property type="nucleotide sequence ID" value="NZ_JAOWKY010000001.1"/>
</dbReference>
<keyword evidence="5 13" id="KW-0375">Hydrogen ion transport</keyword>
<evidence type="ECO:0000256" key="5">
    <source>
        <dbReference type="ARBA" id="ARBA00022781"/>
    </source>
</evidence>
<evidence type="ECO:0000256" key="9">
    <source>
        <dbReference type="ARBA" id="ARBA00023310"/>
    </source>
</evidence>
<evidence type="ECO:0000256" key="13">
    <source>
        <dbReference type="HAMAP-Rule" id="MF_01398"/>
    </source>
</evidence>
<evidence type="ECO:0000256" key="6">
    <source>
        <dbReference type="ARBA" id="ARBA00022989"/>
    </source>
</evidence>
<feature type="signal peptide" evidence="16">
    <location>
        <begin position="1"/>
        <end position="17"/>
    </location>
</feature>
<keyword evidence="2 13" id="KW-0813">Transport</keyword>
<keyword evidence="15" id="KW-0175">Coiled coil</keyword>
<dbReference type="NCBIfam" id="NF009989">
    <property type="entry name" value="PRK13455.1"/>
    <property type="match status" value="1"/>
</dbReference>
<evidence type="ECO:0000256" key="12">
    <source>
        <dbReference type="ARBA" id="ARBA00037847"/>
    </source>
</evidence>
<dbReference type="CDD" id="cd06503">
    <property type="entry name" value="ATP-synt_Fo_b"/>
    <property type="match status" value="1"/>
</dbReference>
<keyword evidence="16" id="KW-0732">Signal</keyword>
<dbReference type="InterPro" id="IPR002146">
    <property type="entry name" value="ATP_synth_b/b'su_bac/chlpt"/>
</dbReference>
<evidence type="ECO:0000313" key="17">
    <source>
        <dbReference type="EMBL" id="MCV2867798.1"/>
    </source>
</evidence>
<dbReference type="PANTHER" id="PTHR33445">
    <property type="entry name" value="ATP SYNTHASE SUBUNIT B', CHLOROPLASTIC"/>
    <property type="match status" value="1"/>
</dbReference>
<dbReference type="InterPro" id="IPR050059">
    <property type="entry name" value="ATP_synthase_B_chain"/>
</dbReference>
<comment type="subunit">
    <text evidence="13">F-type ATPases have 2 components, F(1) - the catalytic core - and F(0) - the membrane proton channel. F(1) has five subunits: alpha(3), beta(3), gamma(1), delta(1), epsilon(1). F(0) has three main subunits: a(1), b(2) and c(10-14). The alpha and beta chains form an alternating ring which encloses part of the gamma chain. F(1) is attached to F(0) by a central stalk formed by the gamma and epsilon chains, while a peripheral stalk is formed by the delta and b chains.</text>
</comment>
<evidence type="ECO:0000256" key="8">
    <source>
        <dbReference type="ARBA" id="ARBA00023136"/>
    </source>
</evidence>
<feature type="coiled-coil region" evidence="15">
    <location>
        <begin position="67"/>
        <end position="145"/>
    </location>
</feature>
<evidence type="ECO:0000256" key="2">
    <source>
        <dbReference type="ARBA" id="ARBA00022448"/>
    </source>
</evidence>
<keyword evidence="7 13" id="KW-0406">Ion transport</keyword>
<evidence type="ECO:0000256" key="11">
    <source>
        <dbReference type="ARBA" id="ARBA00025614"/>
    </source>
</evidence>
<evidence type="ECO:0000256" key="10">
    <source>
        <dbReference type="ARBA" id="ARBA00025198"/>
    </source>
</evidence>
<feature type="chain" id="PRO_5047175896" description="ATP synthase subunit b" evidence="16">
    <location>
        <begin position="18"/>
        <end position="184"/>
    </location>
</feature>
<feature type="transmembrane region" description="Helical" evidence="13">
    <location>
        <begin position="33"/>
        <end position="56"/>
    </location>
</feature>
<keyword evidence="18" id="KW-1185">Reference proteome</keyword>
<reference evidence="17 18" key="1">
    <citation type="submission" date="2022-10" db="EMBL/GenBank/DDBJ databases">
        <title>Defluviimonas sp. nov., isolated from ocean surface water.</title>
        <authorList>
            <person name="He W."/>
            <person name="Wang L."/>
            <person name="Zhang D.-F."/>
        </authorList>
    </citation>
    <scope>NUCLEOTIDE SEQUENCE [LARGE SCALE GENOMIC DNA]</scope>
    <source>
        <strain evidence="17 18">WL0002</strain>
    </source>
</reference>
<comment type="function">
    <text evidence="11">Component of the F(0) channel, it forms part of the peripheral stalk, linking F(1) to F(0). The b'-subunit is a diverged and duplicated form of b found in plants and photosynthetic bacteria.</text>
</comment>
<comment type="caution">
    <text evidence="17">The sequence shown here is derived from an EMBL/GenBank/DDBJ whole genome shotgun (WGS) entry which is preliminary data.</text>
</comment>
<gene>
    <name evidence="13" type="primary">atpF</name>
    <name evidence="17" type="ORF">OEW28_04085</name>
</gene>
<sequence>MKKLSLALILAGSPALAATGPFFSLRNTDFVVTIAFLLFVGVLVYFKVPALIGGLLDKRAAGIKSDLDEARALREEARSILASYERKQKEVQELADRIVETAKREAQAAAEQAKEDLKASITRRLAAAEDQIASAEASAVREVRDRAIAVAVAAAGDLIAKGMTAAERGKLVEASIAEVEAKLH</sequence>
<evidence type="ECO:0000256" key="14">
    <source>
        <dbReference type="RuleBase" id="RU003848"/>
    </source>
</evidence>
<dbReference type="Proteomes" id="UP001652542">
    <property type="component" value="Unassembled WGS sequence"/>
</dbReference>
<name>A0ABT2Z9N7_9RHOB</name>
<evidence type="ECO:0000256" key="15">
    <source>
        <dbReference type="SAM" id="Coils"/>
    </source>
</evidence>
<organism evidence="17 18">
    <name type="scientific">Albidovulum marisflavi</name>
    <dbReference type="NCBI Taxonomy" id="2984159"/>
    <lineage>
        <taxon>Bacteria</taxon>
        <taxon>Pseudomonadati</taxon>
        <taxon>Pseudomonadota</taxon>
        <taxon>Alphaproteobacteria</taxon>
        <taxon>Rhodobacterales</taxon>
        <taxon>Paracoccaceae</taxon>
        <taxon>Albidovulum</taxon>
    </lineage>
</organism>
<evidence type="ECO:0000256" key="7">
    <source>
        <dbReference type="ARBA" id="ARBA00023065"/>
    </source>
</evidence>
<dbReference type="PANTHER" id="PTHR33445:SF1">
    <property type="entry name" value="ATP SYNTHASE SUBUNIT B"/>
    <property type="match status" value="1"/>
</dbReference>
<accession>A0ABT2Z9N7</accession>
<evidence type="ECO:0000256" key="16">
    <source>
        <dbReference type="SAM" id="SignalP"/>
    </source>
</evidence>
<comment type="similarity">
    <text evidence="1 13 14">Belongs to the ATPase B chain family.</text>
</comment>
<comment type="function">
    <text evidence="10 13">F(1)F(0) ATP synthase produces ATP from ADP in the presence of a proton or sodium gradient. F-type ATPases consist of two structural domains, F(1) containing the extramembraneous catalytic core and F(0) containing the membrane proton channel, linked together by a central stalk and a peripheral stalk. During catalysis, ATP synthesis in the catalytic domain of F(1) is coupled via a rotary mechanism of the central stalk subunits to proton translocation.</text>
</comment>
<keyword evidence="9 13" id="KW-0066">ATP synthesis</keyword>
<keyword evidence="3 13" id="KW-0138">CF(0)</keyword>
<dbReference type="HAMAP" id="MF_01398">
    <property type="entry name" value="ATP_synth_b_bprime"/>
    <property type="match status" value="1"/>
</dbReference>
<keyword evidence="13" id="KW-1003">Cell membrane</keyword>
<evidence type="ECO:0000256" key="1">
    <source>
        <dbReference type="ARBA" id="ARBA00005513"/>
    </source>
</evidence>
<evidence type="ECO:0000256" key="3">
    <source>
        <dbReference type="ARBA" id="ARBA00022547"/>
    </source>
</evidence>
<dbReference type="EMBL" id="JAOWKY010000001">
    <property type="protein sequence ID" value="MCV2867798.1"/>
    <property type="molecule type" value="Genomic_DNA"/>
</dbReference>
<keyword evidence="8 13" id="KW-0472">Membrane</keyword>
<comment type="subcellular location">
    <subcellularLocation>
        <location evidence="13">Cell membrane</location>
        <topology evidence="13">Single-pass membrane protein</topology>
    </subcellularLocation>
    <subcellularLocation>
        <location evidence="12">Endomembrane system</location>
        <topology evidence="12">Single-pass membrane protein</topology>
    </subcellularLocation>
</comment>
<evidence type="ECO:0000313" key="18">
    <source>
        <dbReference type="Proteomes" id="UP001652542"/>
    </source>
</evidence>
<keyword evidence="4 13" id="KW-0812">Transmembrane</keyword>
<proteinExistence type="inferred from homology"/>
<protein>
    <recommendedName>
        <fullName evidence="13">ATP synthase subunit b</fullName>
    </recommendedName>
    <alternativeName>
        <fullName evidence="13">ATP synthase F(0) sector subunit b</fullName>
    </alternativeName>
    <alternativeName>
        <fullName evidence="13">ATPase subunit I</fullName>
    </alternativeName>
    <alternativeName>
        <fullName evidence="13">F-type ATPase subunit b</fullName>
        <shortName evidence="13">F-ATPase subunit b</shortName>
    </alternativeName>
</protein>
<evidence type="ECO:0000256" key="4">
    <source>
        <dbReference type="ARBA" id="ARBA00022692"/>
    </source>
</evidence>